<dbReference type="Gene3D" id="2.60.210.10">
    <property type="entry name" value="Apoptosis, Tumor Necrosis Factor Receptor Associated Protein 2, Chain A"/>
    <property type="match status" value="1"/>
</dbReference>
<feature type="domain" description="MATH" evidence="1">
    <location>
        <begin position="4"/>
        <end position="100"/>
    </location>
</feature>
<name>A0A058ZXQ0_EUCGR</name>
<proteinExistence type="predicted"/>
<dbReference type="CDD" id="cd00121">
    <property type="entry name" value="MATH"/>
    <property type="match status" value="1"/>
</dbReference>
<accession>A0A058ZXQ0</accession>
<gene>
    <name evidence="2" type="ORF">EUGRSUZ_L00337</name>
</gene>
<dbReference type="InterPro" id="IPR008974">
    <property type="entry name" value="TRAF-like"/>
</dbReference>
<dbReference type="InParanoid" id="A0A058ZXQ0"/>
<evidence type="ECO:0000313" key="2">
    <source>
        <dbReference type="EMBL" id="KCW45820.1"/>
    </source>
</evidence>
<dbReference type="Gramene" id="KCW45820">
    <property type="protein sequence ID" value="KCW45820"/>
    <property type="gene ID" value="EUGRSUZ_L00337"/>
</dbReference>
<evidence type="ECO:0000259" key="1">
    <source>
        <dbReference type="Pfam" id="PF22486"/>
    </source>
</evidence>
<organism evidence="2">
    <name type="scientific">Eucalyptus grandis</name>
    <name type="common">Flooded gum</name>
    <dbReference type="NCBI Taxonomy" id="71139"/>
    <lineage>
        <taxon>Eukaryota</taxon>
        <taxon>Viridiplantae</taxon>
        <taxon>Streptophyta</taxon>
        <taxon>Embryophyta</taxon>
        <taxon>Tracheophyta</taxon>
        <taxon>Spermatophyta</taxon>
        <taxon>Magnoliopsida</taxon>
        <taxon>eudicotyledons</taxon>
        <taxon>Gunneridae</taxon>
        <taxon>Pentapetalae</taxon>
        <taxon>rosids</taxon>
        <taxon>malvids</taxon>
        <taxon>Myrtales</taxon>
        <taxon>Myrtaceae</taxon>
        <taxon>Myrtoideae</taxon>
        <taxon>Eucalypteae</taxon>
        <taxon>Eucalyptus</taxon>
    </lineage>
</organism>
<dbReference type="InterPro" id="IPR002083">
    <property type="entry name" value="MATH/TRAF_dom"/>
</dbReference>
<dbReference type="AlphaFoldDB" id="A0A058ZXQ0"/>
<dbReference type="SUPFAM" id="SSF49599">
    <property type="entry name" value="TRAF domain-like"/>
    <property type="match status" value="1"/>
</dbReference>
<sequence length="113" mass="13320">MKSHSRQLKVFPQSNGPQQRWSMSVYLQAPRLRDRPGIKMYVEANLRVLNKSYPKNYKKNTVSGWLSAKYYECCQPVFMPWEDLKKGFINKKELEFEVEILNLSKAEGNILFS</sequence>
<protein>
    <recommendedName>
        <fullName evidence="1">MATH domain-containing protein</fullName>
    </recommendedName>
</protein>
<reference evidence="2" key="1">
    <citation type="submission" date="2013-07" db="EMBL/GenBank/DDBJ databases">
        <title>The genome of Eucalyptus grandis.</title>
        <authorList>
            <person name="Schmutz J."/>
            <person name="Hayes R."/>
            <person name="Myburg A."/>
            <person name="Tuskan G."/>
            <person name="Grattapaglia D."/>
            <person name="Rokhsar D.S."/>
        </authorList>
    </citation>
    <scope>NUCLEOTIDE SEQUENCE</scope>
    <source>
        <tissue evidence="2">Leaf extractions</tissue>
    </source>
</reference>
<dbReference type="Pfam" id="PF22486">
    <property type="entry name" value="MATH_2"/>
    <property type="match status" value="1"/>
</dbReference>
<dbReference type="EMBL" id="KK198772">
    <property type="protein sequence ID" value="KCW45820.1"/>
    <property type="molecule type" value="Genomic_DNA"/>
</dbReference>